<protein>
    <submittedName>
        <fullName evidence="7">Alpha/beta fold hydrolase</fullName>
    </submittedName>
    <submittedName>
        <fullName evidence="8">Alpha/beta hydrolase family protein</fullName>
    </submittedName>
</protein>
<name>A0A562PPV7_9BURK</name>
<reference evidence="8" key="2">
    <citation type="submission" date="2019-07" db="EMBL/GenBank/DDBJ databases">
        <authorList>
            <person name="Whitman W."/>
            <person name="Huntemann M."/>
            <person name="Clum A."/>
            <person name="Pillay M."/>
            <person name="Palaniappan K."/>
            <person name="Varghese N."/>
            <person name="Mikhailova N."/>
            <person name="Stamatis D."/>
            <person name="Reddy T."/>
            <person name="Daum C."/>
            <person name="Shapiro N."/>
            <person name="Ivanova N."/>
            <person name="Kyrpides N."/>
            <person name="Woyke T."/>
        </authorList>
    </citation>
    <scope>NUCLEOTIDE SEQUENCE</scope>
    <source>
        <strain evidence="8">CGMCC 1.10685</strain>
    </source>
</reference>
<dbReference type="OrthoDB" id="9796770at2"/>
<dbReference type="EMBL" id="VLKW01000005">
    <property type="protein sequence ID" value="TWI46491.1"/>
    <property type="molecule type" value="Genomic_DNA"/>
</dbReference>
<evidence type="ECO:0000313" key="9">
    <source>
        <dbReference type="Proteomes" id="UP000315112"/>
    </source>
</evidence>
<dbReference type="PANTHER" id="PTHR43248">
    <property type="entry name" value="2-SUCCINYL-6-HYDROXY-2,4-CYCLOHEXADIENE-1-CARBOXYLATE SYNTHASE"/>
    <property type="match status" value="1"/>
</dbReference>
<feature type="signal peptide" evidence="5">
    <location>
        <begin position="1"/>
        <end position="24"/>
    </location>
</feature>
<feature type="domain" description="AB hydrolase-1" evidence="6">
    <location>
        <begin position="80"/>
        <end position="249"/>
    </location>
</feature>
<evidence type="ECO:0000313" key="8">
    <source>
        <dbReference type="EMBL" id="TWI46491.1"/>
    </source>
</evidence>
<sequence length="644" mass="66989">MTAMRCVSGMLAALLLAAALPAAAATYTVDRAACPYAGKSWFDPQRMECATLVAQEGAGAATYRLPALRLRRADPASTAPPVVFVNGGPGGRGVTEVADWLGHPLRQRHDIILFDPRGTGAATPRPCPGLGDALLAALARDVDAGAALADRRRLVQACVAGVAPERRADFGAAALADDIAAVGRMFGHARLNLYAVSYGTRVAQAYAQRHPQAVDRMLLDSVVPEGPYYDEIGRNYEAALERLFASCARDAACHARYPALRADYAAVRAALDTAPLRLAGGIHLDRHDFALLVQQLMYGKEFLPVLPPLFEALRRGDSGAVRLLYEVAVGMRVRSLDFGAYYLALLNDEAGRVPPSAGADDDLLFFRQDLAALTALAPPAPPHRGTPLAGPVAVVAGRFDPITAPAYGQRLEAAGTHVSYHEFAGAGHTPTLADPCMLPAVARFFAGGALAPAAGCLAAIPGAAWSGPLHAAAWPRQLIEPVVVQRSFMPLAWLGGLAALYALGLVWLAVRAVGRLRRRREGTPPAPVPPSALRRAAQLSIGAGALALLGAAGLVGVTLAGPAPALLLFGLAAPAPLVLATALLAALAAGGAVAAIAAIALLLQALWRRREGAPLPRWTLLGAGVHLCLVSPLLLPLLLDYAAG</sequence>
<dbReference type="InterPro" id="IPR029058">
    <property type="entry name" value="AB_hydrolase_fold"/>
</dbReference>
<evidence type="ECO:0000256" key="4">
    <source>
        <dbReference type="SAM" id="Phobius"/>
    </source>
</evidence>
<feature type="transmembrane region" description="Helical" evidence="4">
    <location>
        <begin position="543"/>
        <end position="571"/>
    </location>
</feature>
<keyword evidence="4" id="KW-0472">Membrane</keyword>
<organism evidence="8 9">
    <name type="scientific">Pseudoduganella flava</name>
    <dbReference type="NCBI Taxonomy" id="871742"/>
    <lineage>
        <taxon>Bacteria</taxon>
        <taxon>Pseudomonadati</taxon>
        <taxon>Pseudomonadota</taxon>
        <taxon>Betaproteobacteria</taxon>
        <taxon>Burkholderiales</taxon>
        <taxon>Oxalobacteraceae</taxon>
        <taxon>Telluria group</taxon>
        <taxon>Pseudoduganella</taxon>
    </lineage>
</organism>
<proteinExistence type="inferred from homology"/>
<accession>A0A562PPV7</accession>
<feature type="transmembrane region" description="Helical" evidence="4">
    <location>
        <begin position="491"/>
        <end position="510"/>
    </location>
</feature>
<dbReference type="InterPro" id="IPR051601">
    <property type="entry name" value="Serine_prot/Carboxylest_S33"/>
</dbReference>
<reference evidence="7 10" key="3">
    <citation type="submission" date="2019-12" db="EMBL/GenBank/DDBJ databases">
        <title>Draft Genome Sequences of Six Type Strains of the Genus Massilia.</title>
        <authorList>
            <person name="Miess H."/>
            <person name="Frediansyah A."/>
            <person name="Goeker M."/>
            <person name="Gross H."/>
        </authorList>
    </citation>
    <scope>NUCLEOTIDE SEQUENCE [LARGE SCALE GENOMIC DNA]</scope>
    <source>
        <strain evidence="7 10">DSM 26639</strain>
    </source>
</reference>
<keyword evidence="3 8" id="KW-0378">Hydrolase</keyword>
<dbReference type="GO" id="GO:0016787">
    <property type="term" value="F:hydrolase activity"/>
    <property type="evidence" value="ECO:0007669"/>
    <property type="project" value="UniProtKB-KW"/>
</dbReference>
<dbReference type="Proteomes" id="UP000437862">
    <property type="component" value="Chromosome"/>
</dbReference>
<feature type="transmembrane region" description="Helical" evidence="4">
    <location>
        <begin position="618"/>
        <end position="639"/>
    </location>
</feature>
<dbReference type="AlphaFoldDB" id="A0A562PPV7"/>
<evidence type="ECO:0000313" key="7">
    <source>
        <dbReference type="EMBL" id="QGZ37693.1"/>
    </source>
</evidence>
<comment type="similarity">
    <text evidence="1">Belongs to the peptidase S33 family.</text>
</comment>
<dbReference type="SUPFAM" id="SSF53474">
    <property type="entry name" value="alpha/beta-Hydrolases"/>
    <property type="match status" value="1"/>
</dbReference>
<evidence type="ECO:0000256" key="2">
    <source>
        <dbReference type="ARBA" id="ARBA00022729"/>
    </source>
</evidence>
<keyword evidence="10" id="KW-1185">Reference proteome</keyword>
<dbReference type="Proteomes" id="UP000315112">
    <property type="component" value="Unassembled WGS sequence"/>
</dbReference>
<dbReference type="InterPro" id="IPR000073">
    <property type="entry name" value="AB_hydrolase_1"/>
</dbReference>
<evidence type="ECO:0000259" key="6">
    <source>
        <dbReference type="Pfam" id="PF00561"/>
    </source>
</evidence>
<reference evidence="8 9" key="1">
    <citation type="journal article" date="2015" name="Stand. Genomic Sci.">
        <title>Genomic Encyclopedia of Bacterial and Archaeal Type Strains, Phase III: the genomes of soil and plant-associated and newly described type strains.</title>
        <authorList>
            <person name="Whitman W.B."/>
            <person name="Woyke T."/>
            <person name="Klenk H.P."/>
            <person name="Zhou Y."/>
            <person name="Lilburn T.G."/>
            <person name="Beck B.J."/>
            <person name="De Vos P."/>
            <person name="Vandamme P."/>
            <person name="Eisen J.A."/>
            <person name="Garrity G."/>
            <person name="Hugenholtz P."/>
            <person name="Kyrpides N.C."/>
        </authorList>
    </citation>
    <scope>NUCLEOTIDE SEQUENCE [LARGE SCALE GENOMIC DNA]</scope>
    <source>
        <strain evidence="8 9">CGMCC 1.10685</strain>
    </source>
</reference>
<evidence type="ECO:0000256" key="1">
    <source>
        <dbReference type="ARBA" id="ARBA00010088"/>
    </source>
</evidence>
<dbReference type="EMBL" id="CP046904">
    <property type="protein sequence ID" value="QGZ37693.1"/>
    <property type="molecule type" value="Genomic_DNA"/>
</dbReference>
<feature type="transmembrane region" description="Helical" evidence="4">
    <location>
        <begin position="577"/>
        <end position="606"/>
    </location>
</feature>
<evidence type="ECO:0000256" key="5">
    <source>
        <dbReference type="SAM" id="SignalP"/>
    </source>
</evidence>
<evidence type="ECO:0000256" key="3">
    <source>
        <dbReference type="ARBA" id="ARBA00022801"/>
    </source>
</evidence>
<dbReference type="RefSeq" id="WP_145875995.1">
    <property type="nucleotide sequence ID" value="NZ_CP046904.1"/>
</dbReference>
<dbReference type="Pfam" id="PF00561">
    <property type="entry name" value="Abhydrolase_1"/>
    <property type="match status" value="1"/>
</dbReference>
<gene>
    <name evidence="7" type="ORF">GO485_00545</name>
    <name evidence="8" type="ORF">IP92_02850</name>
</gene>
<keyword evidence="4" id="KW-1133">Transmembrane helix</keyword>
<feature type="chain" id="PRO_5044617869" evidence="5">
    <location>
        <begin position="25"/>
        <end position="644"/>
    </location>
</feature>
<keyword evidence="4" id="KW-0812">Transmembrane</keyword>
<dbReference type="Gene3D" id="3.40.50.1820">
    <property type="entry name" value="alpha/beta hydrolase"/>
    <property type="match status" value="1"/>
</dbReference>
<evidence type="ECO:0000313" key="10">
    <source>
        <dbReference type="Proteomes" id="UP000437862"/>
    </source>
</evidence>
<dbReference type="PANTHER" id="PTHR43248:SF29">
    <property type="entry name" value="TRIPEPTIDYL AMINOPEPTIDASE"/>
    <property type="match status" value="1"/>
</dbReference>
<keyword evidence="2 5" id="KW-0732">Signal</keyword>